<dbReference type="Pfam" id="PF04014">
    <property type="entry name" value="MazE_antitoxin"/>
    <property type="match status" value="1"/>
</dbReference>
<accession>A0A369AL55</accession>
<reference evidence="3 4" key="1">
    <citation type="submission" date="2018-07" db="EMBL/GenBank/DDBJ databases">
        <title>Genomic Encyclopedia of Type Strains, Phase IV (KMG-IV): sequencing the most valuable type-strain genomes for metagenomic binning, comparative biology and taxonomic classification.</title>
        <authorList>
            <person name="Goeker M."/>
        </authorList>
    </citation>
    <scope>NUCLEOTIDE SEQUENCE [LARGE SCALE GENOMIC DNA]</scope>
    <source>
        <strain evidence="3 4">DSM 100911</strain>
    </source>
</reference>
<dbReference type="SUPFAM" id="SSF89447">
    <property type="entry name" value="AbrB/MazE/MraZ-like"/>
    <property type="match status" value="1"/>
</dbReference>
<dbReference type="SMART" id="SM00966">
    <property type="entry name" value="SpoVT_AbrB"/>
    <property type="match status" value="1"/>
</dbReference>
<name>A0A369AL55_9BURK</name>
<evidence type="ECO:0000256" key="1">
    <source>
        <dbReference type="SAM" id="MobiDB-lite"/>
    </source>
</evidence>
<evidence type="ECO:0000259" key="2">
    <source>
        <dbReference type="SMART" id="SM00966"/>
    </source>
</evidence>
<sequence length="98" mass="10838">MGANDLPTEGLDLTVSRWGNSLAVRLPAALARELGVREGDTLHLQPPEATPGGAWQLSARRQRPKLSKEEWIARARAHLASMPLTESVIEEVRANERY</sequence>
<dbReference type="Gene3D" id="2.10.260.10">
    <property type="match status" value="1"/>
</dbReference>
<dbReference type="GO" id="GO:0003677">
    <property type="term" value="F:DNA binding"/>
    <property type="evidence" value="ECO:0007669"/>
    <property type="project" value="InterPro"/>
</dbReference>
<dbReference type="InterPro" id="IPR037914">
    <property type="entry name" value="SpoVT-AbrB_sf"/>
</dbReference>
<keyword evidence="4" id="KW-1185">Reference proteome</keyword>
<evidence type="ECO:0000313" key="4">
    <source>
        <dbReference type="Proteomes" id="UP000252174"/>
    </source>
</evidence>
<feature type="region of interest" description="Disordered" evidence="1">
    <location>
        <begin position="41"/>
        <end position="60"/>
    </location>
</feature>
<feature type="domain" description="SpoVT-AbrB" evidence="2">
    <location>
        <begin position="16"/>
        <end position="65"/>
    </location>
</feature>
<protein>
    <submittedName>
        <fullName evidence="3">Antitoxin MazE</fullName>
    </submittedName>
</protein>
<dbReference type="Proteomes" id="UP000252174">
    <property type="component" value="Unassembled WGS sequence"/>
</dbReference>
<dbReference type="EMBL" id="QPJU01000003">
    <property type="protein sequence ID" value="RCX10102.1"/>
    <property type="molecule type" value="Genomic_DNA"/>
</dbReference>
<dbReference type="AlphaFoldDB" id="A0A369AL55"/>
<proteinExistence type="predicted"/>
<comment type="caution">
    <text evidence="3">The sequence shown here is derived from an EMBL/GenBank/DDBJ whole genome shotgun (WGS) entry which is preliminary data.</text>
</comment>
<organism evidence="3 4">
    <name type="scientific">Extensimonas vulgaris</name>
    <dbReference type="NCBI Taxonomy" id="1031594"/>
    <lineage>
        <taxon>Bacteria</taxon>
        <taxon>Pseudomonadati</taxon>
        <taxon>Pseudomonadota</taxon>
        <taxon>Betaproteobacteria</taxon>
        <taxon>Burkholderiales</taxon>
        <taxon>Comamonadaceae</taxon>
        <taxon>Extensimonas</taxon>
    </lineage>
</organism>
<dbReference type="InterPro" id="IPR007159">
    <property type="entry name" value="SpoVT-AbrB_dom"/>
</dbReference>
<gene>
    <name evidence="3" type="ORF">DFR45_10386</name>
</gene>
<evidence type="ECO:0000313" key="3">
    <source>
        <dbReference type="EMBL" id="RCX10102.1"/>
    </source>
</evidence>
<dbReference type="RefSeq" id="WP_241659283.1">
    <property type="nucleotide sequence ID" value="NZ_QPJU01000003.1"/>
</dbReference>